<organism evidence="2 3">
    <name type="scientific">Companilactobacillus mishanensis</name>
    <dbReference type="NCBI Taxonomy" id="2486008"/>
    <lineage>
        <taxon>Bacteria</taxon>
        <taxon>Bacillati</taxon>
        <taxon>Bacillota</taxon>
        <taxon>Bacilli</taxon>
        <taxon>Lactobacillales</taxon>
        <taxon>Lactobacillaceae</taxon>
        <taxon>Companilactobacillus</taxon>
    </lineage>
</organism>
<name>A0ABW9P5P7_9LACO</name>
<gene>
    <name evidence="2" type="ORF">FHL03_03670</name>
</gene>
<keyword evidence="1" id="KW-1133">Transmembrane helix</keyword>
<feature type="transmembrane region" description="Helical" evidence="1">
    <location>
        <begin position="75"/>
        <end position="98"/>
    </location>
</feature>
<feature type="transmembrane region" description="Helical" evidence="1">
    <location>
        <begin position="118"/>
        <end position="138"/>
    </location>
</feature>
<accession>A0ABW9P5P7</accession>
<evidence type="ECO:0000256" key="1">
    <source>
        <dbReference type="SAM" id="Phobius"/>
    </source>
</evidence>
<keyword evidence="3" id="KW-1185">Reference proteome</keyword>
<feature type="transmembrane region" description="Helical" evidence="1">
    <location>
        <begin position="34"/>
        <end position="55"/>
    </location>
</feature>
<dbReference type="InterPro" id="IPR046481">
    <property type="entry name" value="DUF6574"/>
</dbReference>
<dbReference type="EMBL" id="VDFN01000002">
    <property type="protein sequence ID" value="MQS44580.1"/>
    <property type="molecule type" value="Genomic_DNA"/>
</dbReference>
<evidence type="ECO:0000313" key="2">
    <source>
        <dbReference type="EMBL" id="MQS44580.1"/>
    </source>
</evidence>
<feature type="transmembrane region" description="Helical" evidence="1">
    <location>
        <begin position="184"/>
        <end position="206"/>
    </location>
</feature>
<feature type="transmembrane region" description="Helical" evidence="1">
    <location>
        <begin position="150"/>
        <end position="172"/>
    </location>
</feature>
<sequence length="211" mass="23560">MDHGVKEENFLAEMAKWFVQTIKRPTKAPTTNKYFGLAALIVNVLLISTAAHMMINRIFSVLHMINSDVPTGMSLFVRIFVAMVVFFGVQVAAGFGMYRQIIKDSTTIYKFMNRIATFSNLMIIVGLVFNLFVMIGGISSMQNGGFRLAIYVLVGLLSIIWVTSYSMVFSFANIKDKFDRIQTVLVTVVANHAVLALTGYICFKIIQGMAK</sequence>
<protein>
    <recommendedName>
        <fullName evidence="4">Yip1 domain-containing protein</fullName>
    </recommendedName>
</protein>
<keyword evidence="1" id="KW-0812">Transmembrane</keyword>
<reference evidence="2 3" key="1">
    <citation type="journal article" date="2019" name="Syst. Appl. Microbiol.">
        <title>Polyphasic characterization of two novel Lactobacillus spp. isolated from blown salami packages: Description of Lactobacillus halodurans sp. nov. and Lactobacillus salsicarnum sp. nov.</title>
        <authorList>
            <person name="Schuster J.A."/>
            <person name="Klingl A."/>
            <person name="Vogel R.F."/>
            <person name="Ehrmann M.A."/>
        </authorList>
    </citation>
    <scope>NUCLEOTIDE SEQUENCE [LARGE SCALE GENOMIC DNA]</scope>
    <source>
        <strain evidence="2 3">TMW 1.2098</strain>
    </source>
</reference>
<dbReference type="RefSeq" id="WP_125704907.1">
    <property type="nucleotide sequence ID" value="NZ_JBHTOO010000023.1"/>
</dbReference>
<proteinExistence type="predicted"/>
<evidence type="ECO:0008006" key="4">
    <source>
        <dbReference type="Google" id="ProtNLM"/>
    </source>
</evidence>
<dbReference type="Pfam" id="PF20214">
    <property type="entry name" value="DUF6574"/>
    <property type="match status" value="1"/>
</dbReference>
<keyword evidence="1" id="KW-0472">Membrane</keyword>
<dbReference type="Proteomes" id="UP000436655">
    <property type="component" value="Unassembled WGS sequence"/>
</dbReference>
<evidence type="ECO:0000313" key="3">
    <source>
        <dbReference type="Proteomes" id="UP000436655"/>
    </source>
</evidence>
<comment type="caution">
    <text evidence="2">The sequence shown here is derived from an EMBL/GenBank/DDBJ whole genome shotgun (WGS) entry which is preliminary data.</text>
</comment>